<evidence type="ECO:0000313" key="9">
    <source>
        <dbReference type="EMBL" id="KAL3405899.1"/>
    </source>
</evidence>
<keyword evidence="4 5" id="KW-0949">S-adenosyl-L-methionine</keyword>
<name>A0ABD2XLQ4_9HYME</name>
<dbReference type="PANTHER" id="PTHR12315">
    <property type="entry name" value="BICOID-INTERACTING PROTEIN RELATED"/>
    <property type="match status" value="1"/>
</dbReference>
<keyword evidence="10" id="KW-1185">Reference proteome</keyword>
<sequence length="250" mass="29119">MIIPDSSSDSSEGVVPGSPQHPHNIEDRVEMLLQEFGRVPELFESKNVLDIGCADGRITCRIADQFFTNTIRGIDLDPDNIERAISNIVRPGARPIHFCREDYAPQTEAELNAEFEAEYDTILCLSVTRSMHLRGGDEGLKLCFRKMYKQLKFGGTLILEPNPYWTYDHERRRGISMFPLEFREYLQSIGFQLYSIQRAHYHPSIYLYRKRPRDNVPIQRKTIKTPTPKRRRKKTKTPSPRKTPIRLLRI</sequence>
<dbReference type="AlphaFoldDB" id="A0ABD2XLQ4"/>
<dbReference type="PROSITE" id="PS51515">
    <property type="entry name" value="BIN3_SAM"/>
    <property type="match status" value="1"/>
</dbReference>
<dbReference type="GO" id="GO:0008173">
    <property type="term" value="F:RNA methyltransferase activity"/>
    <property type="evidence" value="ECO:0007669"/>
    <property type="project" value="UniProtKB-UniRule"/>
</dbReference>
<dbReference type="InterPro" id="IPR024160">
    <property type="entry name" value="BIN3_SAM-bd_dom"/>
</dbReference>
<dbReference type="PANTHER" id="PTHR12315:SF0">
    <property type="entry name" value="7SK SNRNA METHYLPHOSPHATE CAPPING ENZYME"/>
    <property type="match status" value="1"/>
</dbReference>
<dbReference type="Gene3D" id="3.40.50.150">
    <property type="entry name" value="Vaccinia Virus protein VP39"/>
    <property type="match status" value="1"/>
</dbReference>
<protein>
    <recommendedName>
        <fullName evidence="6">RNA methyltransferase</fullName>
        <ecNumber evidence="6">2.1.1.-</ecNumber>
    </recommendedName>
</protein>
<dbReference type="SUPFAM" id="SSF53335">
    <property type="entry name" value="S-adenosyl-L-methionine-dependent methyltransferases"/>
    <property type="match status" value="1"/>
</dbReference>
<feature type="region of interest" description="Disordered" evidence="7">
    <location>
        <begin position="217"/>
        <end position="245"/>
    </location>
</feature>
<dbReference type="Proteomes" id="UP001627154">
    <property type="component" value="Unassembled WGS sequence"/>
</dbReference>
<evidence type="ECO:0000256" key="3">
    <source>
        <dbReference type="ARBA" id="ARBA00022679"/>
    </source>
</evidence>
<comment type="caution">
    <text evidence="9">The sequence shown here is derived from an EMBL/GenBank/DDBJ whole genome shotgun (WGS) entry which is preliminary data.</text>
</comment>
<dbReference type="Pfam" id="PF06859">
    <property type="entry name" value="Bin3"/>
    <property type="match status" value="1"/>
</dbReference>
<feature type="compositionally biased region" description="Polar residues" evidence="7">
    <location>
        <begin position="1"/>
        <end position="11"/>
    </location>
</feature>
<dbReference type="GO" id="GO:0008171">
    <property type="term" value="F:O-methyltransferase activity"/>
    <property type="evidence" value="ECO:0007669"/>
    <property type="project" value="UniProtKB-UniRule"/>
</dbReference>
<comment type="similarity">
    <text evidence="1 6">Belongs to the methyltransferase superfamily.</text>
</comment>
<dbReference type="InterPro" id="IPR010675">
    <property type="entry name" value="Bin3_C"/>
</dbReference>
<proteinExistence type="inferred from homology"/>
<gene>
    <name evidence="9" type="ORF">TKK_001322</name>
</gene>
<reference evidence="9 10" key="1">
    <citation type="journal article" date="2024" name="bioRxiv">
        <title>A reference genome for Trichogramma kaykai: A tiny desert-dwelling parasitoid wasp with competing sex-ratio distorters.</title>
        <authorList>
            <person name="Culotta J."/>
            <person name="Lindsey A.R."/>
        </authorList>
    </citation>
    <scope>NUCLEOTIDE SEQUENCE [LARGE SCALE GENOMIC DNA]</scope>
    <source>
        <strain evidence="9 10">KSX58</strain>
    </source>
</reference>
<dbReference type="EC" id="2.1.1.-" evidence="6"/>
<evidence type="ECO:0000256" key="6">
    <source>
        <dbReference type="RuleBase" id="RU367087"/>
    </source>
</evidence>
<feature type="region of interest" description="Disordered" evidence="7">
    <location>
        <begin position="1"/>
        <end position="23"/>
    </location>
</feature>
<dbReference type="InterPro" id="IPR039772">
    <property type="entry name" value="Bin3-like"/>
</dbReference>
<accession>A0ABD2XLQ4</accession>
<organism evidence="9 10">
    <name type="scientific">Trichogramma kaykai</name>
    <dbReference type="NCBI Taxonomy" id="54128"/>
    <lineage>
        <taxon>Eukaryota</taxon>
        <taxon>Metazoa</taxon>
        <taxon>Ecdysozoa</taxon>
        <taxon>Arthropoda</taxon>
        <taxon>Hexapoda</taxon>
        <taxon>Insecta</taxon>
        <taxon>Pterygota</taxon>
        <taxon>Neoptera</taxon>
        <taxon>Endopterygota</taxon>
        <taxon>Hymenoptera</taxon>
        <taxon>Apocrita</taxon>
        <taxon>Proctotrupomorpha</taxon>
        <taxon>Chalcidoidea</taxon>
        <taxon>Trichogrammatidae</taxon>
        <taxon>Trichogramma</taxon>
    </lineage>
</organism>
<evidence type="ECO:0000256" key="4">
    <source>
        <dbReference type="ARBA" id="ARBA00022691"/>
    </source>
</evidence>
<keyword evidence="3 6" id="KW-0808">Transferase</keyword>
<evidence type="ECO:0000259" key="8">
    <source>
        <dbReference type="PROSITE" id="PS51515"/>
    </source>
</evidence>
<dbReference type="InterPro" id="IPR029063">
    <property type="entry name" value="SAM-dependent_MTases_sf"/>
</dbReference>
<evidence type="ECO:0000256" key="1">
    <source>
        <dbReference type="ARBA" id="ARBA00008361"/>
    </source>
</evidence>
<keyword evidence="2 6" id="KW-0489">Methyltransferase</keyword>
<evidence type="ECO:0000256" key="5">
    <source>
        <dbReference type="PROSITE-ProRule" id="PRU00848"/>
    </source>
</evidence>
<dbReference type="EMBL" id="JBJJXI010000019">
    <property type="protein sequence ID" value="KAL3405899.1"/>
    <property type="molecule type" value="Genomic_DNA"/>
</dbReference>
<feature type="domain" description="Bin3-type SAM" evidence="8">
    <location>
        <begin position="30"/>
        <end position="230"/>
    </location>
</feature>
<dbReference type="CDD" id="cd02440">
    <property type="entry name" value="AdoMet_MTases"/>
    <property type="match status" value="1"/>
</dbReference>
<evidence type="ECO:0000256" key="2">
    <source>
        <dbReference type="ARBA" id="ARBA00022603"/>
    </source>
</evidence>
<dbReference type="GO" id="GO:0032259">
    <property type="term" value="P:methylation"/>
    <property type="evidence" value="ECO:0007669"/>
    <property type="project" value="UniProtKB-KW"/>
</dbReference>
<feature type="compositionally biased region" description="Basic residues" evidence="7">
    <location>
        <begin position="221"/>
        <end position="236"/>
    </location>
</feature>
<evidence type="ECO:0000256" key="7">
    <source>
        <dbReference type="SAM" id="MobiDB-lite"/>
    </source>
</evidence>
<evidence type="ECO:0000313" key="10">
    <source>
        <dbReference type="Proteomes" id="UP001627154"/>
    </source>
</evidence>